<dbReference type="EMBL" id="ALAN01000192">
    <property type="protein sequence ID" value="ETI65981.1"/>
    <property type="molecule type" value="Genomic_DNA"/>
</dbReference>
<proteinExistence type="predicted"/>
<comment type="caution">
    <text evidence="2">The sequence shown here is derived from an EMBL/GenBank/DDBJ whole genome shotgun (WGS) entry which is preliminary data.</text>
</comment>
<evidence type="ECO:0000313" key="2">
    <source>
        <dbReference type="EMBL" id="ETI65981.1"/>
    </source>
</evidence>
<accession>A0AB94IFU3</accession>
<evidence type="ECO:0000313" key="3">
    <source>
        <dbReference type="Proteomes" id="UP000018877"/>
    </source>
</evidence>
<sequence length="137" mass="16368">MGFKRFLKKSLIPGYDIYDITKKIKDNGLSEGIKERFREDLEDTPVISQVYQAGKYEGKKEGYVQASFEYEKKLIKQADTFLKQKKNFESERMEYEQLLDEYENYITEMSNRNDLSAEQNRYLQEMILVESELKRAM</sequence>
<organism evidence="2 3">
    <name type="scientific">Neobacillus vireti LMG 21834</name>
    <dbReference type="NCBI Taxonomy" id="1131730"/>
    <lineage>
        <taxon>Bacteria</taxon>
        <taxon>Bacillati</taxon>
        <taxon>Bacillota</taxon>
        <taxon>Bacilli</taxon>
        <taxon>Bacillales</taxon>
        <taxon>Bacillaceae</taxon>
        <taxon>Neobacillus</taxon>
    </lineage>
</organism>
<dbReference type="Proteomes" id="UP000018877">
    <property type="component" value="Unassembled WGS sequence"/>
</dbReference>
<feature type="coiled-coil region" evidence="1">
    <location>
        <begin position="85"/>
        <end position="112"/>
    </location>
</feature>
<keyword evidence="3" id="KW-1185">Reference proteome</keyword>
<dbReference type="AlphaFoldDB" id="A0AB94IFU3"/>
<name>A0AB94IFU3_9BACI</name>
<gene>
    <name evidence="2" type="ORF">BAVI_24913</name>
</gene>
<dbReference type="RefSeq" id="WP_024031136.1">
    <property type="nucleotide sequence ID" value="NZ_ALAN01000192.1"/>
</dbReference>
<keyword evidence="1" id="KW-0175">Coiled coil</keyword>
<evidence type="ECO:0000256" key="1">
    <source>
        <dbReference type="SAM" id="Coils"/>
    </source>
</evidence>
<protein>
    <submittedName>
        <fullName evidence="2">Uncharacterized protein</fullName>
    </submittedName>
</protein>
<reference evidence="2 3" key="1">
    <citation type="journal article" date="2014" name="Environ. Microbiol.">
        <title>The nitrate-ammonifying and nosZ-carrying bacterium Bacillus vireti is a potent source and sink for nitric and nitrous oxide under high nitrate conditions.</title>
        <authorList>
            <person name="Mania D."/>
            <person name="Heylen K."/>
            <person name="van Spanning R.J."/>
            <person name="Frostegard A."/>
        </authorList>
    </citation>
    <scope>NUCLEOTIDE SEQUENCE [LARGE SCALE GENOMIC DNA]</scope>
    <source>
        <strain evidence="2 3">LMG 21834</strain>
    </source>
</reference>